<dbReference type="OrthoDB" id="7835223at2"/>
<keyword evidence="4" id="KW-0812">Transmembrane</keyword>
<feature type="transmembrane region" description="Helical" evidence="4">
    <location>
        <begin position="36"/>
        <end position="60"/>
    </location>
</feature>
<accession>A0A2T4JJB3</accession>
<proteinExistence type="inferred from homology"/>
<comment type="subcellular location">
    <subcellularLocation>
        <location evidence="1">Cell inner membrane</location>
        <topology evidence="1">Multi-pass membrane protein</topology>
    </subcellularLocation>
</comment>
<dbReference type="RefSeq" id="WP_107324526.1">
    <property type="nucleotide sequence ID" value="NZ_NHSP01000078.1"/>
</dbReference>
<dbReference type="EMBL" id="PZKF01000011">
    <property type="protein sequence ID" value="PTE17996.1"/>
    <property type="molecule type" value="Genomic_DNA"/>
</dbReference>
<keyword evidence="6" id="KW-1185">Reference proteome</keyword>
<evidence type="ECO:0000313" key="5">
    <source>
        <dbReference type="EMBL" id="PTE17996.1"/>
    </source>
</evidence>
<dbReference type="GO" id="GO:0015920">
    <property type="term" value="P:lipopolysaccharide transport"/>
    <property type="evidence" value="ECO:0007669"/>
    <property type="project" value="TreeGrafter"/>
</dbReference>
<dbReference type="PANTHER" id="PTHR30413:SF8">
    <property type="entry name" value="TRANSPORT PERMEASE PROTEIN"/>
    <property type="match status" value="1"/>
</dbReference>
<name>A0A2T4JJB3_9RHOB</name>
<evidence type="ECO:0000256" key="4">
    <source>
        <dbReference type="SAM" id="Phobius"/>
    </source>
</evidence>
<dbReference type="AlphaFoldDB" id="A0A2T4JJB3"/>
<evidence type="ECO:0000313" key="6">
    <source>
        <dbReference type="Proteomes" id="UP000241899"/>
    </source>
</evidence>
<feature type="transmembrane region" description="Helical" evidence="4">
    <location>
        <begin position="72"/>
        <end position="94"/>
    </location>
</feature>
<evidence type="ECO:0000256" key="2">
    <source>
        <dbReference type="ARBA" id="ARBA00007783"/>
    </source>
</evidence>
<evidence type="ECO:0000256" key="3">
    <source>
        <dbReference type="ARBA" id="ARBA00022448"/>
    </source>
</evidence>
<protein>
    <submittedName>
        <fullName evidence="5">ABC transporter permease</fullName>
    </submittedName>
</protein>
<organism evidence="5 6">
    <name type="scientific">Phaeovulum veldkampii DSM 11550</name>
    <dbReference type="NCBI Taxonomy" id="1185920"/>
    <lineage>
        <taxon>Bacteria</taxon>
        <taxon>Pseudomonadati</taxon>
        <taxon>Pseudomonadota</taxon>
        <taxon>Alphaproteobacteria</taxon>
        <taxon>Rhodobacterales</taxon>
        <taxon>Paracoccaceae</taxon>
        <taxon>Phaeovulum</taxon>
    </lineage>
</organism>
<keyword evidence="4" id="KW-0472">Membrane</keyword>
<comment type="caution">
    <text evidence="5">The sequence shown here is derived from an EMBL/GenBank/DDBJ whole genome shotgun (WGS) entry which is preliminary data.</text>
</comment>
<evidence type="ECO:0000256" key="1">
    <source>
        <dbReference type="ARBA" id="ARBA00004429"/>
    </source>
</evidence>
<comment type="similarity">
    <text evidence="2">Belongs to the ABC-2 integral membrane protein family.</text>
</comment>
<keyword evidence="4" id="KW-1133">Transmembrane helix</keyword>
<keyword evidence="3" id="KW-0813">Transport</keyword>
<gene>
    <name evidence="5" type="ORF">C5F46_06355</name>
</gene>
<sequence>MFKPHRSTGTISLGFEFLELLFHSTVRSVRKGHGNAVIGLVMNILQTLVMVGVFYFMMTMIGLRQIAIRGDFLLYIMSGVLLFMTHVKAVSAVMGAEGPTSAMMKHAPMNTMVAVASSAFAALYQQILSMAVVLYIYHAAFTPIEIENPAGAVGMVLLSWFTGVSIGMVFLALQPWIPDVVNLASLLYRRASMFASGKMFLANTLGAKMLALFDWHPLFHTIDQARGFTFINYNPHFSSISYPVYVGLTFLMLGLMGEFYTRRNASLSWGARR</sequence>
<dbReference type="Proteomes" id="UP000241899">
    <property type="component" value="Unassembled WGS sequence"/>
</dbReference>
<feature type="transmembrane region" description="Helical" evidence="4">
    <location>
        <begin position="149"/>
        <end position="173"/>
    </location>
</feature>
<feature type="transmembrane region" description="Helical" evidence="4">
    <location>
        <begin position="242"/>
        <end position="260"/>
    </location>
</feature>
<reference evidence="5 6" key="1">
    <citation type="submission" date="2018-03" db="EMBL/GenBank/DDBJ databases">
        <title>Rhodobacter veldkampii.</title>
        <authorList>
            <person name="Meyer T.E."/>
            <person name="Miller S."/>
            <person name="Lodha T."/>
            <person name="Gandham S."/>
            <person name="Chintalapati S."/>
            <person name="Chintalapati V.R."/>
        </authorList>
    </citation>
    <scope>NUCLEOTIDE SEQUENCE [LARGE SCALE GENOMIC DNA]</scope>
    <source>
        <strain evidence="5 6">DSM 11550</strain>
    </source>
</reference>
<dbReference type="GO" id="GO:0005886">
    <property type="term" value="C:plasma membrane"/>
    <property type="evidence" value="ECO:0007669"/>
    <property type="project" value="UniProtKB-SubCell"/>
</dbReference>
<dbReference type="PANTHER" id="PTHR30413">
    <property type="entry name" value="INNER MEMBRANE TRANSPORT PERMEASE"/>
    <property type="match status" value="1"/>
</dbReference>
<feature type="transmembrane region" description="Helical" evidence="4">
    <location>
        <begin position="114"/>
        <end position="137"/>
    </location>
</feature>